<dbReference type="AlphaFoldDB" id="A0A1H0ATW9"/>
<protein>
    <submittedName>
        <fullName evidence="4">Mycothiol synthase</fullName>
    </submittedName>
</protein>
<dbReference type="InterPro" id="IPR050832">
    <property type="entry name" value="Bact_Acetyltransf"/>
</dbReference>
<evidence type="ECO:0000313" key="4">
    <source>
        <dbReference type="EMBL" id="SDN36928.1"/>
    </source>
</evidence>
<dbReference type="STRING" id="211114.SAMN04489726_6278"/>
<name>A0A1H0ATW9_ALLAB</name>
<dbReference type="InterPro" id="IPR016181">
    <property type="entry name" value="Acyl_CoA_acyltransferase"/>
</dbReference>
<reference evidence="4 5" key="1">
    <citation type="submission" date="2016-10" db="EMBL/GenBank/DDBJ databases">
        <authorList>
            <person name="de Groot N.N."/>
        </authorList>
    </citation>
    <scope>NUCLEOTIDE SEQUENCE [LARGE SCALE GENOMIC DNA]</scope>
    <source>
        <strain evidence="4 5">DSM 44149</strain>
    </source>
</reference>
<sequence>MNLLWRPVVDGDIPGWAALLAAAERVDQAGEHYSEADLREEWADPDVDPERDSIAVLDGSTLVAYAILDKRVTPEGRYRLPSQSVVHPDWRGRGIGRRLVQWITERAGELHRENRPDLPGEVSISCGEHNSALRALLASAGFVPQRWFFELKRSTDPDPGVADQPLPEGLRLVPYDARHDEALRLAHNEAFRDHWGSTEVDRDGWKHWYTGDSWFRPAVSYLVLDGEEVAGYLLSKEFEADAAATGVREVWYATIGVRRRWRGNRLATVMLLRALADSRDAGFTRAALSVDADNPTGALGIYQRCGFRLDKKRSVHARVLSVTE</sequence>
<feature type="domain" description="N-acetyltransferase" evidence="3">
    <location>
        <begin position="170"/>
        <end position="324"/>
    </location>
</feature>
<dbReference type="SUPFAM" id="SSF55729">
    <property type="entry name" value="Acyl-CoA N-acyltransferases (Nat)"/>
    <property type="match status" value="2"/>
</dbReference>
<dbReference type="Pfam" id="PF00583">
    <property type="entry name" value="Acetyltransf_1"/>
    <property type="match status" value="2"/>
</dbReference>
<gene>
    <name evidence="4" type="ORF">SAMN04489726_6278</name>
</gene>
<evidence type="ECO:0000259" key="3">
    <source>
        <dbReference type="PROSITE" id="PS51186"/>
    </source>
</evidence>
<dbReference type="Proteomes" id="UP000183376">
    <property type="component" value="Chromosome I"/>
</dbReference>
<evidence type="ECO:0000256" key="2">
    <source>
        <dbReference type="ARBA" id="ARBA00023315"/>
    </source>
</evidence>
<keyword evidence="2" id="KW-0012">Acyltransferase</keyword>
<feature type="domain" description="N-acetyltransferase" evidence="3">
    <location>
        <begin position="3"/>
        <end position="167"/>
    </location>
</feature>
<dbReference type="eggNOG" id="COG0456">
    <property type="taxonomic scope" value="Bacteria"/>
</dbReference>
<keyword evidence="1" id="KW-0808">Transferase</keyword>
<dbReference type="OrthoDB" id="9799092at2"/>
<dbReference type="CDD" id="cd04301">
    <property type="entry name" value="NAT_SF"/>
    <property type="match status" value="2"/>
</dbReference>
<accession>A0A1H0ATW9</accession>
<dbReference type="EMBL" id="LT629701">
    <property type="protein sequence ID" value="SDN36928.1"/>
    <property type="molecule type" value="Genomic_DNA"/>
</dbReference>
<dbReference type="Gene3D" id="3.40.630.30">
    <property type="match status" value="1"/>
</dbReference>
<keyword evidence="5" id="KW-1185">Reference proteome</keyword>
<dbReference type="PROSITE" id="PS51186">
    <property type="entry name" value="GNAT"/>
    <property type="match status" value="2"/>
</dbReference>
<evidence type="ECO:0000313" key="5">
    <source>
        <dbReference type="Proteomes" id="UP000183376"/>
    </source>
</evidence>
<evidence type="ECO:0000256" key="1">
    <source>
        <dbReference type="ARBA" id="ARBA00022679"/>
    </source>
</evidence>
<dbReference type="GO" id="GO:0016747">
    <property type="term" value="F:acyltransferase activity, transferring groups other than amino-acyl groups"/>
    <property type="evidence" value="ECO:0007669"/>
    <property type="project" value="InterPro"/>
</dbReference>
<dbReference type="RefSeq" id="WP_052408044.1">
    <property type="nucleotide sequence ID" value="NZ_JOEF01000032.1"/>
</dbReference>
<proteinExistence type="predicted"/>
<dbReference type="InterPro" id="IPR000182">
    <property type="entry name" value="GNAT_dom"/>
</dbReference>
<organism evidence="4 5">
    <name type="scientific">Allokutzneria albata</name>
    <name type="common">Kibdelosporangium albatum</name>
    <dbReference type="NCBI Taxonomy" id="211114"/>
    <lineage>
        <taxon>Bacteria</taxon>
        <taxon>Bacillati</taxon>
        <taxon>Actinomycetota</taxon>
        <taxon>Actinomycetes</taxon>
        <taxon>Pseudonocardiales</taxon>
        <taxon>Pseudonocardiaceae</taxon>
        <taxon>Allokutzneria</taxon>
    </lineage>
</organism>
<dbReference type="PANTHER" id="PTHR43877">
    <property type="entry name" value="AMINOALKYLPHOSPHONATE N-ACETYLTRANSFERASE-RELATED-RELATED"/>
    <property type="match status" value="1"/>
</dbReference>